<dbReference type="Pfam" id="PF10613">
    <property type="entry name" value="Lig_chan-Glu_bd"/>
    <property type="match status" value="1"/>
</dbReference>
<keyword evidence="5 13" id="KW-0812">Transmembrane</keyword>
<keyword evidence="9" id="KW-0675">Receptor</keyword>
<keyword evidence="4" id="KW-1003">Cell membrane</keyword>
<dbReference type="Pfam" id="PF00060">
    <property type="entry name" value="Lig_chan"/>
    <property type="match status" value="1"/>
</dbReference>
<reference evidence="16" key="2">
    <citation type="submission" date="2022-10" db="EMBL/GenBank/DDBJ databases">
        <authorList>
            <consortium name="ENA_rothamsted_submissions"/>
            <consortium name="culmorum"/>
            <person name="King R."/>
        </authorList>
    </citation>
    <scope>NUCLEOTIDE SEQUENCE</scope>
</reference>
<dbReference type="Proteomes" id="UP001153620">
    <property type="component" value="Chromosome 2"/>
</dbReference>
<evidence type="ECO:0000313" key="16">
    <source>
        <dbReference type="EMBL" id="CAG9803236.1"/>
    </source>
</evidence>
<evidence type="ECO:0000256" key="9">
    <source>
        <dbReference type="ARBA" id="ARBA00023170"/>
    </source>
</evidence>
<feature type="domain" description="Ionotropic glutamate receptor C-terminal" evidence="14">
    <location>
        <begin position="314"/>
        <end position="534"/>
    </location>
</feature>
<evidence type="ECO:0000256" key="11">
    <source>
        <dbReference type="ARBA" id="ARBA00023286"/>
    </source>
</evidence>
<dbReference type="InterPro" id="IPR001320">
    <property type="entry name" value="Iontro_rcpt_C"/>
</dbReference>
<accession>A0A9N9RTM6</accession>
<sequence length="598" mass="70414">MFKILSKELSTNHSDVAEAFDQMFLLTQSNSTVRIIGTPELFRMIDKSFDFVEFPIELFTKDIFNSSKIKLKPSYNNVILFRDIEEVLIILVKSNLQYFRLDGFYILLSFNNCNETNEKKLFEIVWKQQIFNINIICKDDEEILMKTFVPYQAGKCGCTDSVIINIFIKNSWSNENFFPPKLKSLYQCPLRVASFRYPPIIMRETLRNGTHRYYGSEMEILFLLAYAMEFTVNHTYYNYFHKGLLSENGTATGILKQVMDKELDMAMGFYFLNFARAKHLSFTHSHYSVSIVIMIPPGSPYSSFEKLFKPFQRNVWICLIVVFTLGIIVIFIINYQSEHVKNFIYGTDLRTPFTNLFNIFLNGIQNRLPNRTFARFILMVFFIFCFIIRTVYQGSLFQFLQSDDRNPELQTIDEMMKAKFTFYVRDTIEHTVKHMSFYNRTKVTKPEAYADLIPKTLNPLYKGGIILPVMEVIYSNEINQKNFTLKVLKEYLLDISIVYLFPKNFHLISALNEKMGRYTASGLISMWMERYLDRRYVNMEDPVTGPRTINVKDIKGCLELLVIGFIVSITVFLLEMISVFKIMKFLRRILEKFEHFSR</sequence>
<dbReference type="Gene3D" id="1.10.287.70">
    <property type="match status" value="1"/>
</dbReference>
<dbReference type="InterPro" id="IPR019594">
    <property type="entry name" value="Glu/Gly-bd"/>
</dbReference>
<comment type="similarity">
    <text evidence="2">Belongs to the glutamate-gated ion channel (TC 1.A.10.1) family.</text>
</comment>
<keyword evidence="12" id="KW-0407">Ion channel</keyword>
<feature type="transmembrane region" description="Helical" evidence="13">
    <location>
        <begin position="315"/>
        <end position="337"/>
    </location>
</feature>
<protein>
    <recommendedName>
        <fullName evidence="18">Ionotropic receptor</fullName>
    </recommendedName>
</protein>
<evidence type="ECO:0000259" key="14">
    <source>
        <dbReference type="Pfam" id="PF00060"/>
    </source>
</evidence>
<dbReference type="InterPro" id="IPR052192">
    <property type="entry name" value="Insect_Ionotropic_Sensory_Rcpt"/>
</dbReference>
<dbReference type="PANTHER" id="PTHR42643">
    <property type="entry name" value="IONOTROPIC RECEPTOR 20A-RELATED"/>
    <property type="match status" value="1"/>
</dbReference>
<keyword evidence="10" id="KW-0325">Glycoprotein</keyword>
<evidence type="ECO:0000256" key="13">
    <source>
        <dbReference type="SAM" id="Phobius"/>
    </source>
</evidence>
<evidence type="ECO:0000256" key="3">
    <source>
        <dbReference type="ARBA" id="ARBA00022448"/>
    </source>
</evidence>
<evidence type="ECO:0000256" key="1">
    <source>
        <dbReference type="ARBA" id="ARBA00004651"/>
    </source>
</evidence>
<dbReference type="SUPFAM" id="SSF53850">
    <property type="entry name" value="Periplasmic binding protein-like II"/>
    <property type="match status" value="1"/>
</dbReference>
<dbReference type="AlphaFoldDB" id="A0A9N9RTM6"/>
<organism evidence="16 17">
    <name type="scientific">Chironomus riparius</name>
    <dbReference type="NCBI Taxonomy" id="315576"/>
    <lineage>
        <taxon>Eukaryota</taxon>
        <taxon>Metazoa</taxon>
        <taxon>Ecdysozoa</taxon>
        <taxon>Arthropoda</taxon>
        <taxon>Hexapoda</taxon>
        <taxon>Insecta</taxon>
        <taxon>Pterygota</taxon>
        <taxon>Neoptera</taxon>
        <taxon>Endopterygota</taxon>
        <taxon>Diptera</taxon>
        <taxon>Nematocera</taxon>
        <taxon>Chironomoidea</taxon>
        <taxon>Chironomidae</taxon>
        <taxon>Chironominae</taxon>
        <taxon>Chironomus</taxon>
    </lineage>
</organism>
<evidence type="ECO:0000256" key="12">
    <source>
        <dbReference type="ARBA" id="ARBA00023303"/>
    </source>
</evidence>
<dbReference type="Gene3D" id="3.40.190.10">
    <property type="entry name" value="Periplasmic binding protein-like II"/>
    <property type="match status" value="1"/>
</dbReference>
<evidence type="ECO:0000256" key="6">
    <source>
        <dbReference type="ARBA" id="ARBA00022989"/>
    </source>
</evidence>
<evidence type="ECO:0000313" key="17">
    <source>
        <dbReference type="Proteomes" id="UP001153620"/>
    </source>
</evidence>
<keyword evidence="8 13" id="KW-0472">Membrane</keyword>
<gene>
    <name evidence="16" type="ORF">CHIRRI_LOCUS6137</name>
</gene>
<dbReference type="GO" id="GO:0050906">
    <property type="term" value="P:detection of stimulus involved in sensory perception"/>
    <property type="evidence" value="ECO:0007669"/>
    <property type="project" value="UniProtKB-ARBA"/>
</dbReference>
<evidence type="ECO:0000256" key="4">
    <source>
        <dbReference type="ARBA" id="ARBA00022475"/>
    </source>
</evidence>
<evidence type="ECO:0000256" key="8">
    <source>
        <dbReference type="ARBA" id="ARBA00023136"/>
    </source>
</evidence>
<reference evidence="16" key="1">
    <citation type="submission" date="2022-01" db="EMBL/GenBank/DDBJ databases">
        <authorList>
            <person name="King R."/>
        </authorList>
    </citation>
    <scope>NUCLEOTIDE SEQUENCE</scope>
</reference>
<keyword evidence="3" id="KW-0813">Transport</keyword>
<evidence type="ECO:0000256" key="10">
    <source>
        <dbReference type="ARBA" id="ARBA00023180"/>
    </source>
</evidence>
<dbReference type="GO" id="GO:0005886">
    <property type="term" value="C:plasma membrane"/>
    <property type="evidence" value="ECO:0007669"/>
    <property type="project" value="UniProtKB-SubCell"/>
</dbReference>
<evidence type="ECO:0000256" key="5">
    <source>
        <dbReference type="ARBA" id="ARBA00022692"/>
    </source>
</evidence>
<dbReference type="GO" id="GO:0015276">
    <property type="term" value="F:ligand-gated monoatomic ion channel activity"/>
    <property type="evidence" value="ECO:0007669"/>
    <property type="project" value="InterPro"/>
</dbReference>
<evidence type="ECO:0008006" key="18">
    <source>
        <dbReference type="Google" id="ProtNLM"/>
    </source>
</evidence>
<dbReference type="OrthoDB" id="7739311at2759"/>
<name>A0A9N9RTM6_9DIPT</name>
<proteinExistence type="inferred from homology"/>
<keyword evidence="6 13" id="KW-1133">Transmembrane helix</keyword>
<keyword evidence="7" id="KW-0406">Ion transport</keyword>
<dbReference type="EMBL" id="OU895878">
    <property type="protein sequence ID" value="CAG9803236.1"/>
    <property type="molecule type" value="Genomic_DNA"/>
</dbReference>
<keyword evidence="17" id="KW-1185">Reference proteome</keyword>
<evidence type="ECO:0000259" key="15">
    <source>
        <dbReference type="Pfam" id="PF10613"/>
    </source>
</evidence>
<keyword evidence="11" id="KW-1071">Ligand-gated ion channel</keyword>
<comment type="subcellular location">
    <subcellularLocation>
        <location evidence="1">Cell membrane</location>
        <topology evidence="1">Multi-pass membrane protein</topology>
    </subcellularLocation>
</comment>
<feature type="transmembrane region" description="Helical" evidence="13">
    <location>
        <begin position="373"/>
        <end position="392"/>
    </location>
</feature>
<feature type="transmembrane region" description="Helical" evidence="13">
    <location>
        <begin position="560"/>
        <end position="580"/>
    </location>
</feature>
<dbReference type="PANTHER" id="PTHR42643:SF30">
    <property type="entry name" value="IONOTROPIC RECEPTOR 40A-RELATED"/>
    <property type="match status" value="1"/>
</dbReference>
<evidence type="ECO:0000256" key="7">
    <source>
        <dbReference type="ARBA" id="ARBA00023065"/>
    </source>
</evidence>
<feature type="domain" description="Ionotropic glutamate receptor L-glutamate and glycine-binding" evidence="15">
    <location>
        <begin position="190"/>
        <end position="296"/>
    </location>
</feature>
<evidence type="ECO:0000256" key="2">
    <source>
        <dbReference type="ARBA" id="ARBA00008685"/>
    </source>
</evidence>